<evidence type="ECO:0000313" key="3">
    <source>
        <dbReference type="EMBL" id="MBK4346448.1"/>
    </source>
</evidence>
<keyword evidence="5" id="KW-1185">Reference proteome</keyword>
<dbReference type="InterPro" id="IPR011004">
    <property type="entry name" value="Trimer_LpxA-like_sf"/>
</dbReference>
<evidence type="ECO:0000313" key="4">
    <source>
        <dbReference type="EMBL" id="MBK4348924.1"/>
    </source>
</evidence>
<evidence type="ECO:0000256" key="2">
    <source>
        <dbReference type="ARBA" id="ARBA00022679"/>
    </source>
</evidence>
<dbReference type="Gene3D" id="2.160.10.10">
    <property type="entry name" value="Hexapeptide repeat proteins"/>
    <property type="match status" value="1"/>
</dbReference>
<dbReference type="InterPro" id="IPR001451">
    <property type="entry name" value="Hexapep"/>
</dbReference>
<dbReference type="GO" id="GO:0008374">
    <property type="term" value="F:O-acyltransferase activity"/>
    <property type="evidence" value="ECO:0007669"/>
    <property type="project" value="TreeGrafter"/>
</dbReference>
<dbReference type="AlphaFoldDB" id="A0A934SP10"/>
<comment type="caution">
    <text evidence="3">The sequence shown here is derived from an EMBL/GenBank/DDBJ whole genome shotgun (WGS) entry which is preliminary data.</text>
</comment>
<accession>A0A934SP10</accession>
<evidence type="ECO:0000256" key="1">
    <source>
        <dbReference type="ARBA" id="ARBA00007274"/>
    </source>
</evidence>
<dbReference type="EMBL" id="JAEPES010000005">
    <property type="protein sequence ID" value="MBK4348924.1"/>
    <property type="molecule type" value="Genomic_DNA"/>
</dbReference>
<dbReference type="InterPro" id="IPR051159">
    <property type="entry name" value="Hexapeptide_acetyltransf"/>
</dbReference>
<name>A0A934SP10_9MICO</name>
<sequence length="175" mass="19365">MKQGFKIVFLSVFGRWPIHFIRIATLRAAGVTIERDVVIYHGYQVRNPRGLFIGEDSSIGEKAVLDARGGLRIGRSVNVSSEVQIWSAQHDWKSESFEYVESSVVVGDRVWIGPRVTVLPGSVIEDGVVIAAGAVVRGHLDAWSLYAGVPAKKIGDRPHNMGYRLGGPTKKLWLW</sequence>
<dbReference type="RefSeq" id="WP_200554779.1">
    <property type="nucleotide sequence ID" value="NZ_JAEPES010000001.1"/>
</dbReference>
<dbReference type="GO" id="GO:0005829">
    <property type="term" value="C:cytosol"/>
    <property type="evidence" value="ECO:0007669"/>
    <property type="project" value="TreeGrafter"/>
</dbReference>
<evidence type="ECO:0000313" key="5">
    <source>
        <dbReference type="Proteomes" id="UP000636458"/>
    </source>
</evidence>
<keyword evidence="3" id="KW-0012">Acyltransferase</keyword>
<dbReference type="SUPFAM" id="SSF51161">
    <property type="entry name" value="Trimeric LpxA-like enzymes"/>
    <property type="match status" value="1"/>
</dbReference>
<dbReference type="Proteomes" id="UP000636458">
    <property type="component" value="Unassembled WGS sequence"/>
</dbReference>
<dbReference type="Pfam" id="PF00132">
    <property type="entry name" value="Hexapep"/>
    <property type="match status" value="1"/>
</dbReference>
<dbReference type="CDD" id="cd04647">
    <property type="entry name" value="LbH_MAT_like"/>
    <property type="match status" value="1"/>
</dbReference>
<comment type="similarity">
    <text evidence="1">Belongs to the transferase hexapeptide repeat family.</text>
</comment>
<keyword evidence="2" id="KW-0808">Transferase</keyword>
<dbReference type="PANTHER" id="PTHR23416">
    <property type="entry name" value="SIALIC ACID SYNTHASE-RELATED"/>
    <property type="match status" value="1"/>
</dbReference>
<dbReference type="EMBL" id="JAEPES010000001">
    <property type="protein sequence ID" value="MBK4346448.1"/>
    <property type="molecule type" value="Genomic_DNA"/>
</dbReference>
<proteinExistence type="inferred from homology"/>
<protein>
    <submittedName>
        <fullName evidence="3">Acyltransferase</fullName>
    </submittedName>
</protein>
<organism evidence="3 5">
    <name type="scientific">Lacisediminihabitans changchengi</name>
    <dbReference type="NCBI Taxonomy" id="2787634"/>
    <lineage>
        <taxon>Bacteria</taxon>
        <taxon>Bacillati</taxon>
        <taxon>Actinomycetota</taxon>
        <taxon>Actinomycetes</taxon>
        <taxon>Micrococcales</taxon>
        <taxon>Microbacteriaceae</taxon>
        <taxon>Lacisediminihabitans</taxon>
    </lineage>
</organism>
<dbReference type="PANTHER" id="PTHR23416:SF23">
    <property type="entry name" value="ACETYLTRANSFERASE C18B11.09C-RELATED"/>
    <property type="match status" value="1"/>
</dbReference>
<reference evidence="3" key="1">
    <citation type="submission" date="2021-01" db="EMBL/GenBank/DDBJ databases">
        <title>Lacisediminihabitans sp. nov. strain G11-30, isolated from Antarctic Soil.</title>
        <authorList>
            <person name="Li J."/>
        </authorList>
    </citation>
    <scope>NUCLEOTIDE SEQUENCE</scope>
    <source>
        <strain evidence="3">G11-30</strain>
    </source>
</reference>
<gene>
    <name evidence="3" type="ORF">IV501_02265</name>
    <name evidence="4" type="ORF">IV501_14890</name>
</gene>